<dbReference type="GO" id="GO:0055085">
    <property type="term" value="P:transmembrane transport"/>
    <property type="evidence" value="ECO:0007669"/>
    <property type="project" value="InterPro"/>
</dbReference>
<proteinExistence type="inferred from homology"/>
<evidence type="ECO:0000259" key="10">
    <source>
        <dbReference type="PROSITE" id="PS50928"/>
    </source>
</evidence>
<evidence type="ECO:0000256" key="6">
    <source>
        <dbReference type="ARBA" id="ARBA00022927"/>
    </source>
</evidence>
<evidence type="ECO:0000256" key="7">
    <source>
        <dbReference type="ARBA" id="ARBA00022989"/>
    </source>
</evidence>
<evidence type="ECO:0000313" key="11">
    <source>
        <dbReference type="EMBL" id="OGL52188.1"/>
    </source>
</evidence>
<dbReference type="InterPro" id="IPR000515">
    <property type="entry name" value="MetI-like"/>
</dbReference>
<organism evidence="11 12">
    <name type="scientific">Candidatus Schekmanbacteria bacterium RIFCSPLOWO2_12_FULL_38_15</name>
    <dbReference type="NCBI Taxonomy" id="1817883"/>
    <lineage>
        <taxon>Bacteria</taxon>
        <taxon>Candidatus Schekmaniibacteriota</taxon>
    </lineage>
</organism>
<reference evidence="11 12" key="1">
    <citation type="journal article" date="2016" name="Nat. Commun.">
        <title>Thousands of microbial genomes shed light on interconnected biogeochemical processes in an aquifer system.</title>
        <authorList>
            <person name="Anantharaman K."/>
            <person name="Brown C.T."/>
            <person name="Hug L.A."/>
            <person name="Sharon I."/>
            <person name="Castelle C.J."/>
            <person name="Probst A.J."/>
            <person name="Thomas B.C."/>
            <person name="Singh A."/>
            <person name="Wilkins M.J."/>
            <person name="Karaoz U."/>
            <person name="Brodie E.L."/>
            <person name="Williams K.H."/>
            <person name="Hubbard S.S."/>
            <person name="Banfield J.F."/>
        </authorList>
    </citation>
    <scope>NUCLEOTIDE SEQUENCE [LARGE SCALE GENOMIC DNA]</scope>
</reference>
<dbReference type="Gene3D" id="1.10.3720.10">
    <property type="entry name" value="MetI-like"/>
    <property type="match status" value="1"/>
</dbReference>
<feature type="transmembrane region" description="Helical" evidence="9">
    <location>
        <begin position="228"/>
        <end position="250"/>
    </location>
</feature>
<dbReference type="PANTHER" id="PTHR43386:SF24">
    <property type="entry name" value="OLIGOPEPTIDE TRANSPORT SYSTEM PERMEASE PROTEIN AMID"/>
    <property type="match status" value="1"/>
</dbReference>
<comment type="similarity">
    <text evidence="9">Belongs to the binding-protein-dependent transport system permease family.</text>
</comment>
<name>A0A1F7SG24_9BACT</name>
<feature type="transmembrane region" description="Helical" evidence="9">
    <location>
        <begin position="125"/>
        <end position="144"/>
    </location>
</feature>
<feature type="domain" description="ABC transmembrane type-1" evidence="10">
    <location>
        <begin position="62"/>
        <end position="251"/>
    </location>
</feature>
<evidence type="ECO:0000256" key="8">
    <source>
        <dbReference type="ARBA" id="ARBA00023136"/>
    </source>
</evidence>
<feature type="transmembrane region" description="Helical" evidence="9">
    <location>
        <begin position="64"/>
        <end position="86"/>
    </location>
</feature>
<evidence type="ECO:0000256" key="1">
    <source>
        <dbReference type="ARBA" id="ARBA00004651"/>
    </source>
</evidence>
<dbReference type="GO" id="GO:0015833">
    <property type="term" value="P:peptide transport"/>
    <property type="evidence" value="ECO:0007669"/>
    <property type="project" value="UniProtKB-KW"/>
</dbReference>
<keyword evidence="7 9" id="KW-1133">Transmembrane helix</keyword>
<sequence>MALLSLFVITTVCSAAIFSPYLSPYPFDAQDTSDVLKGPSLKHLLGTDRLGRDILSRIIYGARISMLIGIVSSLISLAIGAVYGAISGLAGGKTDDFMMRLVDIIYSLPDLLLIILISVVIGRSLWGIFIALSMVSWVTIARLIRGEVLKLKEQVFIEVARELGASNFRIIFNHLLPNTFGPLIVTLTFRIPAAILAESTLSFVGLGITPPFSSWGTLSNDGWSAIKFYPHLLIFPSVTIFLTILSFNFFGDFIRDYFDPEMKYKISSNKDYVLRIK</sequence>
<dbReference type="InterPro" id="IPR025966">
    <property type="entry name" value="OppC_N"/>
</dbReference>
<dbReference type="AlphaFoldDB" id="A0A1F7SG24"/>
<evidence type="ECO:0000256" key="2">
    <source>
        <dbReference type="ARBA" id="ARBA00022448"/>
    </source>
</evidence>
<evidence type="ECO:0000256" key="5">
    <source>
        <dbReference type="ARBA" id="ARBA00022856"/>
    </source>
</evidence>
<dbReference type="EMBL" id="MGDI01000033">
    <property type="protein sequence ID" value="OGL52188.1"/>
    <property type="molecule type" value="Genomic_DNA"/>
</dbReference>
<evidence type="ECO:0000313" key="12">
    <source>
        <dbReference type="Proteomes" id="UP000178082"/>
    </source>
</evidence>
<dbReference type="STRING" id="1817883.A3G31_06410"/>
<dbReference type="PANTHER" id="PTHR43386">
    <property type="entry name" value="OLIGOPEPTIDE TRANSPORT SYSTEM PERMEASE PROTEIN APPC"/>
    <property type="match status" value="1"/>
</dbReference>
<comment type="subcellular location">
    <subcellularLocation>
        <location evidence="1 9">Cell membrane</location>
        <topology evidence="1 9">Multi-pass membrane protein</topology>
    </subcellularLocation>
</comment>
<feature type="transmembrane region" description="Helical" evidence="9">
    <location>
        <begin position="98"/>
        <end position="119"/>
    </location>
</feature>
<comment type="caution">
    <text evidence="11">The sequence shown here is derived from an EMBL/GenBank/DDBJ whole genome shotgun (WGS) entry which is preliminary data.</text>
</comment>
<accession>A0A1F7SG24</accession>
<keyword evidence="2 9" id="KW-0813">Transport</keyword>
<keyword evidence="3" id="KW-1003">Cell membrane</keyword>
<gene>
    <name evidence="11" type="ORF">A3G31_06410</name>
</gene>
<dbReference type="GO" id="GO:0015031">
    <property type="term" value="P:protein transport"/>
    <property type="evidence" value="ECO:0007669"/>
    <property type="project" value="UniProtKB-KW"/>
</dbReference>
<dbReference type="InterPro" id="IPR035906">
    <property type="entry name" value="MetI-like_sf"/>
</dbReference>
<dbReference type="GO" id="GO:0005886">
    <property type="term" value="C:plasma membrane"/>
    <property type="evidence" value="ECO:0007669"/>
    <property type="project" value="UniProtKB-SubCell"/>
</dbReference>
<evidence type="ECO:0000256" key="3">
    <source>
        <dbReference type="ARBA" id="ARBA00022475"/>
    </source>
</evidence>
<dbReference type="CDD" id="cd06261">
    <property type="entry name" value="TM_PBP2"/>
    <property type="match status" value="1"/>
</dbReference>
<evidence type="ECO:0000256" key="4">
    <source>
        <dbReference type="ARBA" id="ARBA00022692"/>
    </source>
</evidence>
<feature type="transmembrane region" description="Helical" evidence="9">
    <location>
        <begin position="183"/>
        <end position="208"/>
    </location>
</feature>
<evidence type="ECO:0000256" key="9">
    <source>
        <dbReference type="RuleBase" id="RU363032"/>
    </source>
</evidence>
<keyword evidence="8 9" id="KW-0472">Membrane</keyword>
<dbReference type="Proteomes" id="UP000178082">
    <property type="component" value="Unassembled WGS sequence"/>
</dbReference>
<dbReference type="InterPro" id="IPR050366">
    <property type="entry name" value="BP-dependent_transpt_permease"/>
</dbReference>
<keyword evidence="5" id="KW-0571">Peptide transport</keyword>
<dbReference type="Pfam" id="PF12911">
    <property type="entry name" value="OppC_N"/>
    <property type="match status" value="1"/>
</dbReference>
<dbReference type="PROSITE" id="PS50928">
    <property type="entry name" value="ABC_TM1"/>
    <property type="match status" value="1"/>
</dbReference>
<protein>
    <submittedName>
        <fullName evidence="11">Peptide ABC transporter permease</fullName>
    </submittedName>
</protein>
<keyword evidence="6" id="KW-0653">Protein transport</keyword>
<dbReference type="SUPFAM" id="SSF161098">
    <property type="entry name" value="MetI-like"/>
    <property type="match status" value="1"/>
</dbReference>
<keyword evidence="4 9" id="KW-0812">Transmembrane</keyword>
<dbReference type="Pfam" id="PF00528">
    <property type="entry name" value="BPD_transp_1"/>
    <property type="match status" value="1"/>
</dbReference>